<protein>
    <submittedName>
        <fullName evidence="2">Multidrug resistance protein</fullName>
    </submittedName>
</protein>
<evidence type="ECO:0000256" key="1">
    <source>
        <dbReference type="SAM" id="MobiDB-lite"/>
    </source>
</evidence>
<accession>A0ABR1IRN2</accession>
<proteinExistence type="predicted"/>
<organism evidence="2 3">
    <name type="scientific">Marasmiellus scandens</name>
    <dbReference type="NCBI Taxonomy" id="2682957"/>
    <lineage>
        <taxon>Eukaryota</taxon>
        <taxon>Fungi</taxon>
        <taxon>Dikarya</taxon>
        <taxon>Basidiomycota</taxon>
        <taxon>Agaricomycotina</taxon>
        <taxon>Agaricomycetes</taxon>
        <taxon>Agaricomycetidae</taxon>
        <taxon>Agaricales</taxon>
        <taxon>Marasmiineae</taxon>
        <taxon>Omphalotaceae</taxon>
        <taxon>Marasmiellus</taxon>
    </lineage>
</organism>
<sequence length="99" mass="11223">MALYRPTTEAISSMMCDLLAKILSGVTFNLIIYLPRHYGAHLSGQVSRRSTRFRRGHVPAPPKRSNDVKMVTKGERDDPSSRELSSVRGAEHVITWWAR</sequence>
<dbReference type="EMBL" id="JBANRG010000094">
    <property type="protein sequence ID" value="KAK7436454.1"/>
    <property type="molecule type" value="Genomic_DNA"/>
</dbReference>
<keyword evidence="3" id="KW-1185">Reference proteome</keyword>
<comment type="caution">
    <text evidence="2">The sequence shown here is derived from an EMBL/GenBank/DDBJ whole genome shotgun (WGS) entry which is preliminary data.</text>
</comment>
<evidence type="ECO:0000313" key="3">
    <source>
        <dbReference type="Proteomes" id="UP001498398"/>
    </source>
</evidence>
<dbReference type="Proteomes" id="UP001498398">
    <property type="component" value="Unassembled WGS sequence"/>
</dbReference>
<gene>
    <name evidence="2" type="primary">CDR1_8</name>
    <name evidence="2" type="ORF">VKT23_019167</name>
</gene>
<name>A0ABR1IRN2_9AGAR</name>
<reference evidence="2 3" key="1">
    <citation type="submission" date="2024-01" db="EMBL/GenBank/DDBJ databases">
        <title>A draft genome for the cacao thread blight pathogen Marasmiellus scandens.</title>
        <authorList>
            <person name="Baruah I.K."/>
            <person name="Leung J."/>
            <person name="Bukari Y."/>
            <person name="Amoako-Attah I."/>
            <person name="Meinhardt L.W."/>
            <person name="Bailey B.A."/>
            <person name="Cohen S.P."/>
        </authorList>
    </citation>
    <scope>NUCLEOTIDE SEQUENCE [LARGE SCALE GENOMIC DNA]</scope>
    <source>
        <strain evidence="2 3">GH-19</strain>
    </source>
</reference>
<feature type="compositionally biased region" description="Basic and acidic residues" evidence="1">
    <location>
        <begin position="64"/>
        <end position="81"/>
    </location>
</feature>
<evidence type="ECO:0000313" key="2">
    <source>
        <dbReference type="EMBL" id="KAK7436454.1"/>
    </source>
</evidence>
<feature type="region of interest" description="Disordered" evidence="1">
    <location>
        <begin position="49"/>
        <end position="86"/>
    </location>
</feature>